<dbReference type="AlphaFoldDB" id="A0A816L871"/>
<evidence type="ECO:0000313" key="3">
    <source>
        <dbReference type="Proteomes" id="UP000663824"/>
    </source>
</evidence>
<reference evidence="1" key="1">
    <citation type="submission" date="2021-02" db="EMBL/GenBank/DDBJ databases">
        <authorList>
            <person name="Nowell W R."/>
        </authorList>
    </citation>
    <scope>NUCLEOTIDE SEQUENCE</scope>
</reference>
<organism evidence="1 3">
    <name type="scientific">Rotaria magnacalcarata</name>
    <dbReference type="NCBI Taxonomy" id="392030"/>
    <lineage>
        <taxon>Eukaryota</taxon>
        <taxon>Metazoa</taxon>
        <taxon>Spiralia</taxon>
        <taxon>Gnathifera</taxon>
        <taxon>Rotifera</taxon>
        <taxon>Eurotatoria</taxon>
        <taxon>Bdelloidea</taxon>
        <taxon>Philodinida</taxon>
        <taxon>Philodinidae</taxon>
        <taxon>Rotaria</taxon>
    </lineage>
</organism>
<evidence type="ECO:0000313" key="2">
    <source>
        <dbReference type="EMBL" id="CAF3789605.1"/>
    </source>
</evidence>
<name>A0A816L871_9BILA</name>
<proteinExistence type="predicted"/>
<protein>
    <submittedName>
        <fullName evidence="1">Uncharacterized protein</fullName>
    </submittedName>
</protein>
<dbReference type="EMBL" id="CAJOBI010000061">
    <property type="protein sequence ID" value="CAF3789605.1"/>
    <property type="molecule type" value="Genomic_DNA"/>
</dbReference>
<dbReference type="Proteomes" id="UP000676336">
    <property type="component" value="Unassembled WGS sequence"/>
</dbReference>
<accession>A0A816L871</accession>
<gene>
    <name evidence="1" type="ORF">MBJ925_LOCUS5297</name>
    <name evidence="2" type="ORF">SMN809_LOCUS559</name>
</gene>
<comment type="caution">
    <text evidence="1">The sequence shown here is derived from an EMBL/GenBank/DDBJ whole genome shotgun (WGS) entry which is preliminary data.</text>
</comment>
<dbReference type="Proteomes" id="UP000663824">
    <property type="component" value="Unassembled WGS sequence"/>
</dbReference>
<dbReference type="EMBL" id="CAJNRE010001381">
    <property type="protein sequence ID" value="CAF1939954.1"/>
    <property type="molecule type" value="Genomic_DNA"/>
</dbReference>
<sequence length="241" mass="27413">MRWCSVATQGTLIVGGNGRGKQTNQLLYPIDLSFDRHGNLNPLDWLRSSSYDIMKINFPVNSYGVNEASVLLNDSRLASSIERFSFSNEVAYDTNQSDYLNALRNQFNDGDQGLADYITRMEFTDEGQQFIKTISIGRVSVFSMILIAHKRVNGKMKIVIAELKKEVTISVVSTLLSAPSRMLGIYSKEQKEIEEIVSRFSQDDNKKYFEALMEHVMADKLRGHLSNDVHINFIKTKQKEL</sequence>
<evidence type="ECO:0000313" key="1">
    <source>
        <dbReference type="EMBL" id="CAF1939954.1"/>
    </source>
</evidence>